<proteinExistence type="predicted"/>
<keyword evidence="4" id="KW-1185">Reference proteome</keyword>
<reference evidence="2" key="2">
    <citation type="journal article" date="2024" name="Nature">
        <title>Anoxygenic phototroph of the Chloroflexota uses a type I reaction centre.</title>
        <authorList>
            <person name="Tsuji J.M."/>
            <person name="Shaw N.A."/>
            <person name="Nagashima S."/>
            <person name="Venkiteswaran J.J."/>
            <person name="Schiff S.L."/>
            <person name="Watanabe T."/>
            <person name="Fukui M."/>
            <person name="Hanada S."/>
            <person name="Tank M."/>
            <person name="Neufeld J.D."/>
        </authorList>
    </citation>
    <scope>NUCLEOTIDE SEQUENCE</scope>
    <source>
        <strain evidence="2">L227-S17</strain>
    </source>
</reference>
<accession>A0A8T7M5K8</accession>
<evidence type="ECO:0000313" key="1">
    <source>
        <dbReference type="EMBL" id="NWJ47353.1"/>
    </source>
</evidence>
<dbReference type="Proteomes" id="UP000521676">
    <property type="component" value="Unassembled WGS sequence"/>
</dbReference>
<evidence type="ECO:0000313" key="4">
    <source>
        <dbReference type="Proteomes" id="UP001431572"/>
    </source>
</evidence>
<protein>
    <submittedName>
        <fullName evidence="1">Uncharacterized protein</fullName>
    </submittedName>
</protein>
<dbReference type="Proteomes" id="UP001431572">
    <property type="component" value="Chromosome 2"/>
</dbReference>
<dbReference type="RefSeq" id="WP_341471155.1">
    <property type="nucleotide sequence ID" value="NZ_CP128400.1"/>
</dbReference>
<dbReference type="AlphaFoldDB" id="A0A8T7M5K8"/>
<gene>
    <name evidence="1" type="ORF">HXX08_15960</name>
    <name evidence="2" type="ORF">OZ401_002872</name>
</gene>
<reference evidence="1 3" key="1">
    <citation type="submission" date="2020-06" db="EMBL/GenBank/DDBJ databases">
        <title>Anoxygenic phototrophic Chloroflexota member uses a Type I reaction center.</title>
        <authorList>
            <person name="Tsuji J.M."/>
            <person name="Shaw N.A."/>
            <person name="Nagashima S."/>
            <person name="Venkiteswaran J."/>
            <person name="Schiff S.L."/>
            <person name="Hanada S."/>
            <person name="Tank M."/>
            <person name="Neufeld J.D."/>
        </authorList>
    </citation>
    <scope>NUCLEOTIDE SEQUENCE [LARGE SCALE GENOMIC DNA]</scope>
    <source>
        <strain evidence="1">L227-S17</strain>
    </source>
</reference>
<sequence length="113" mass="12995">MQPLDDEQDADTVDTVLLMVHKRIRKNEGYKLDSIEVFKALEQNGYPLTESEVLDSLTQLKDSKLIRAYDDSTDVDPSTGRHIPKKVVRYWHIEITPEGAMRASSVMNRYRNG</sequence>
<organism evidence="1 3">
    <name type="scientific">Candidatus Chlorohelix allophototropha</name>
    <dbReference type="NCBI Taxonomy" id="3003348"/>
    <lineage>
        <taxon>Bacteria</taxon>
        <taxon>Bacillati</taxon>
        <taxon>Chloroflexota</taxon>
        <taxon>Chloroflexia</taxon>
        <taxon>Candidatus Chloroheliales</taxon>
        <taxon>Candidatus Chloroheliaceae</taxon>
        <taxon>Candidatus Chlorohelix</taxon>
    </lineage>
</organism>
<dbReference type="EMBL" id="JACATZ010000003">
    <property type="protein sequence ID" value="NWJ47353.1"/>
    <property type="molecule type" value="Genomic_DNA"/>
</dbReference>
<evidence type="ECO:0000313" key="3">
    <source>
        <dbReference type="Proteomes" id="UP000521676"/>
    </source>
</evidence>
<evidence type="ECO:0000313" key="2">
    <source>
        <dbReference type="EMBL" id="WJW69267.1"/>
    </source>
</evidence>
<dbReference type="EMBL" id="CP128400">
    <property type="protein sequence ID" value="WJW69267.1"/>
    <property type="molecule type" value="Genomic_DNA"/>
</dbReference>
<name>A0A8T7M5K8_9CHLR</name>